<organism evidence="8 9">
    <name type="scientific">Gymnopus androsaceus JB14</name>
    <dbReference type="NCBI Taxonomy" id="1447944"/>
    <lineage>
        <taxon>Eukaryota</taxon>
        <taxon>Fungi</taxon>
        <taxon>Dikarya</taxon>
        <taxon>Basidiomycota</taxon>
        <taxon>Agaricomycotina</taxon>
        <taxon>Agaricomycetes</taxon>
        <taxon>Agaricomycetidae</taxon>
        <taxon>Agaricales</taxon>
        <taxon>Marasmiineae</taxon>
        <taxon>Omphalotaceae</taxon>
        <taxon>Gymnopus</taxon>
    </lineage>
</organism>
<dbReference type="OrthoDB" id="5817230at2759"/>
<keyword evidence="4" id="KW-0807">Transducer</keyword>
<dbReference type="GO" id="GO:0003924">
    <property type="term" value="F:GTPase activity"/>
    <property type="evidence" value="ECO:0007669"/>
    <property type="project" value="InterPro"/>
</dbReference>
<dbReference type="Gene3D" id="1.10.400.10">
    <property type="entry name" value="GI Alpha 1, domain 2-like"/>
    <property type="match status" value="1"/>
</dbReference>
<keyword evidence="3 5" id="KW-0342">GTP-binding</keyword>
<dbReference type="SUPFAM" id="SSF52540">
    <property type="entry name" value="P-loop containing nucleoside triphosphate hydrolases"/>
    <property type="match status" value="1"/>
</dbReference>
<evidence type="ECO:0000313" key="8">
    <source>
        <dbReference type="EMBL" id="KAE9407524.1"/>
    </source>
</evidence>
<feature type="binding site" evidence="5">
    <location>
        <begin position="453"/>
        <end position="456"/>
    </location>
    <ligand>
        <name>GTP</name>
        <dbReference type="ChEBI" id="CHEBI:37565"/>
    </ligand>
</feature>
<dbReference type="Proteomes" id="UP000799118">
    <property type="component" value="Unassembled WGS sequence"/>
</dbReference>
<dbReference type="Pfam" id="PF00503">
    <property type="entry name" value="G-alpha"/>
    <property type="match status" value="2"/>
</dbReference>
<dbReference type="GO" id="GO:0031683">
    <property type="term" value="F:G-protein beta/gamma-subunit complex binding"/>
    <property type="evidence" value="ECO:0007669"/>
    <property type="project" value="InterPro"/>
</dbReference>
<accession>A0A6A4IFF0</accession>
<dbReference type="InterPro" id="IPR001019">
    <property type="entry name" value="Gprotein_alpha_su"/>
</dbReference>
<evidence type="ECO:0000256" key="3">
    <source>
        <dbReference type="ARBA" id="ARBA00023134"/>
    </source>
</evidence>
<dbReference type="InterPro" id="IPR027417">
    <property type="entry name" value="P-loop_NTPase"/>
</dbReference>
<evidence type="ECO:0000313" key="9">
    <source>
        <dbReference type="Proteomes" id="UP000799118"/>
    </source>
</evidence>
<keyword evidence="6" id="KW-0460">Magnesium</keyword>
<dbReference type="PROSITE" id="PS51882">
    <property type="entry name" value="G_ALPHA"/>
    <property type="match status" value="1"/>
</dbReference>
<evidence type="ECO:0000256" key="6">
    <source>
        <dbReference type="PIRSR" id="PIRSR601019-2"/>
    </source>
</evidence>
<name>A0A6A4IFF0_9AGAR</name>
<dbReference type="GO" id="GO:0046872">
    <property type="term" value="F:metal ion binding"/>
    <property type="evidence" value="ECO:0007669"/>
    <property type="project" value="UniProtKB-KW"/>
</dbReference>
<dbReference type="AlphaFoldDB" id="A0A6A4IFF0"/>
<dbReference type="PANTHER" id="PTHR10218:SF360">
    <property type="entry name" value="GUANINE NUCLEOTIDE-BINDING PROTEIN SUBUNIT ALPHA HOMOLOG"/>
    <property type="match status" value="1"/>
</dbReference>
<keyword evidence="1 6" id="KW-0479">Metal-binding</keyword>
<dbReference type="GO" id="GO:0005525">
    <property type="term" value="F:GTP binding"/>
    <property type="evidence" value="ECO:0007669"/>
    <property type="project" value="UniProtKB-KW"/>
</dbReference>
<evidence type="ECO:0000256" key="7">
    <source>
        <dbReference type="SAM" id="MobiDB-lite"/>
    </source>
</evidence>
<dbReference type="PANTHER" id="PTHR10218">
    <property type="entry name" value="GTP-BINDING PROTEIN ALPHA SUBUNIT"/>
    <property type="match status" value="1"/>
</dbReference>
<dbReference type="PRINTS" id="PR00318">
    <property type="entry name" value="GPROTEINA"/>
</dbReference>
<evidence type="ECO:0000256" key="2">
    <source>
        <dbReference type="ARBA" id="ARBA00022741"/>
    </source>
</evidence>
<reference evidence="8" key="1">
    <citation type="journal article" date="2019" name="Environ. Microbiol.">
        <title>Fungal ecological strategies reflected in gene transcription - a case study of two litter decomposers.</title>
        <authorList>
            <person name="Barbi F."/>
            <person name="Kohler A."/>
            <person name="Barry K."/>
            <person name="Baskaran P."/>
            <person name="Daum C."/>
            <person name="Fauchery L."/>
            <person name="Ihrmark K."/>
            <person name="Kuo A."/>
            <person name="LaButti K."/>
            <person name="Lipzen A."/>
            <person name="Morin E."/>
            <person name="Grigoriev I.V."/>
            <person name="Henrissat B."/>
            <person name="Lindahl B."/>
            <person name="Martin F."/>
        </authorList>
    </citation>
    <scope>NUCLEOTIDE SEQUENCE</scope>
    <source>
        <strain evidence="8">JB14</strain>
    </source>
</reference>
<dbReference type="GO" id="GO:0005834">
    <property type="term" value="C:heterotrimeric G-protein complex"/>
    <property type="evidence" value="ECO:0007669"/>
    <property type="project" value="TreeGrafter"/>
</dbReference>
<evidence type="ECO:0000256" key="5">
    <source>
        <dbReference type="PIRSR" id="PIRSR601019-1"/>
    </source>
</evidence>
<proteinExistence type="predicted"/>
<sequence>MPNDSDPFAEFVRPPLNETSSERAARKIRESEERRVSDAIDEQIRQERQLLQKQKDLTKILLLGQSESGKSTTLKNFRLAYAREEWEAEKVSWRAVIQLNLIRSILSILETVRAEIDGEPLLELDDTKSADIPLDGNDLDPSIQTQLSSDELQRLQTLRLRLSPLRRVEIDLKLKLGAGTEEVTSMDQFPDSWQPDPERVQITQKSRPKRIQGDEMVVRGLRWREFLSHGRTTSFIGRTRASIDVQDSVDRTAAEILAGCRDDMKMLWMNPAVQTILRKRRIEMENSAGFFLNDIDRIASISYLPSDDDVVRSRLRTVGVQEYHIFVPPENSRTSLKEWALYDVGGSRTMRRAWIPFFEGKLPLQRLTFGLILACLQISLLSYFVSNIAIVIERRLLNGFPGSPFAIVAPVSCFDEALLEDSSVNRLSDSIGLWKAIVSSKLLQNTTLICFLNKCDILKRKLKNGVQFHHSVREYGSKPNDLTSVIKFLKESMKNIVHKYTVNQKRMTYIYTTSVTDTKATATTLGSVRDSIIRANLASAHLVV</sequence>
<evidence type="ECO:0000256" key="4">
    <source>
        <dbReference type="ARBA" id="ARBA00023224"/>
    </source>
</evidence>
<dbReference type="GO" id="GO:0001664">
    <property type="term" value="F:G protein-coupled receptor binding"/>
    <property type="evidence" value="ECO:0007669"/>
    <property type="project" value="TreeGrafter"/>
</dbReference>
<feature type="binding site" evidence="6">
    <location>
        <position position="317"/>
    </location>
    <ligand>
        <name>Mg(2+)</name>
        <dbReference type="ChEBI" id="CHEBI:18420"/>
    </ligand>
</feature>
<dbReference type="GO" id="GO:0007188">
    <property type="term" value="P:adenylate cyclase-modulating G protein-coupled receptor signaling pathway"/>
    <property type="evidence" value="ECO:0007669"/>
    <property type="project" value="TreeGrafter"/>
</dbReference>
<dbReference type="FunFam" id="3.40.50.300:FF:000692">
    <property type="entry name" value="Guanine nucleotide-binding protein subunit alpha"/>
    <property type="match status" value="1"/>
</dbReference>
<feature type="region of interest" description="Disordered" evidence="7">
    <location>
        <begin position="1"/>
        <end position="32"/>
    </location>
</feature>
<dbReference type="SMART" id="SM00275">
    <property type="entry name" value="G_alpha"/>
    <property type="match status" value="1"/>
</dbReference>
<dbReference type="Gene3D" id="3.40.50.300">
    <property type="entry name" value="P-loop containing nucleotide triphosphate hydrolases"/>
    <property type="match status" value="3"/>
</dbReference>
<keyword evidence="9" id="KW-1185">Reference proteome</keyword>
<keyword evidence="2 5" id="KW-0547">Nucleotide-binding</keyword>
<dbReference type="InterPro" id="IPR011025">
    <property type="entry name" value="GproteinA_insert"/>
</dbReference>
<dbReference type="EMBL" id="ML769395">
    <property type="protein sequence ID" value="KAE9407524.1"/>
    <property type="molecule type" value="Genomic_DNA"/>
</dbReference>
<gene>
    <name evidence="8" type="ORF">BT96DRAFT_1014084</name>
</gene>
<feature type="compositionally biased region" description="Basic and acidic residues" evidence="7">
    <location>
        <begin position="20"/>
        <end position="32"/>
    </location>
</feature>
<dbReference type="GO" id="GO:0005737">
    <property type="term" value="C:cytoplasm"/>
    <property type="evidence" value="ECO:0007669"/>
    <property type="project" value="TreeGrafter"/>
</dbReference>
<protein>
    <submittedName>
        <fullName evidence="8">Guanine nucleotide binding protein, alpha subunit</fullName>
    </submittedName>
</protein>
<evidence type="ECO:0000256" key="1">
    <source>
        <dbReference type="ARBA" id="ARBA00022723"/>
    </source>
</evidence>
<dbReference type="SUPFAM" id="SSF47895">
    <property type="entry name" value="Transducin (alpha subunit), insertion domain"/>
    <property type="match status" value="1"/>
</dbReference>